<dbReference type="Proteomes" id="UP000547510">
    <property type="component" value="Unassembled WGS sequence"/>
</dbReference>
<dbReference type="EMBL" id="JACHJN010000008">
    <property type="protein sequence ID" value="MBB5958548.1"/>
    <property type="molecule type" value="Genomic_DNA"/>
</dbReference>
<evidence type="ECO:0008006" key="3">
    <source>
        <dbReference type="Google" id="ProtNLM"/>
    </source>
</evidence>
<name>A0A841CQZ3_9PSEU</name>
<keyword evidence="2" id="KW-1185">Reference proteome</keyword>
<comment type="caution">
    <text evidence="1">The sequence shown here is derived from an EMBL/GenBank/DDBJ whole genome shotgun (WGS) entry which is preliminary data.</text>
</comment>
<gene>
    <name evidence="1" type="ORF">FHS29_005156</name>
</gene>
<reference evidence="1 2" key="1">
    <citation type="submission" date="2020-08" db="EMBL/GenBank/DDBJ databases">
        <title>Genomic Encyclopedia of Type Strains, Phase III (KMG-III): the genomes of soil and plant-associated and newly described type strains.</title>
        <authorList>
            <person name="Whitman W."/>
        </authorList>
    </citation>
    <scope>NUCLEOTIDE SEQUENCE [LARGE SCALE GENOMIC DNA]</scope>
    <source>
        <strain evidence="1 2">CECT 8640</strain>
    </source>
</reference>
<dbReference type="Gene3D" id="3.40.630.30">
    <property type="match status" value="1"/>
</dbReference>
<dbReference type="RefSeq" id="WP_184694587.1">
    <property type="nucleotide sequence ID" value="NZ_JACHJN010000008.1"/>
</dbReference>
<proteinExistence type="predicted"/>
<organism evidence="1 2">
    <name type="scientific">Saccharothrix tamanrassetensis</name>
    <dbReference type="NCBI Taxonomy" id="1051531"/>
    <lineage>
        <taxon>Bacteria</taxon>
        <taxon>Bacillati</taxon>
        <taxon>Actinomycetota</taxon>
        <taxon>Actinomycetes</taxon>
        <taxon>Pseudonocardiales</taxon>
        <taxon>Pseudonocardiaceae</taxon>
        <taxon>Saccharothrix</taxon>
    </lineage>
</organism>
<dbReference type="AlphaFoldDB" id="A0A841CQZ3"/>
<protein>
    <recommendedName>
        <fullName evidence="3">N-acetyltransferase domain-containing protein</fullName>
    </recommendedName>
</protein>
<sequence>MRARRVELRPGTADDGPRFYQTLLRVGVESLPAPGAFRKQFLGNLQAMFRIQRHGSDEVIGFATLRELGQARHIRLAVYVEKDRGRNGVSGEALYLVVNYAFATYNVDTILCRTTEASFAYLRGGGDEFQKPIGIFPGHRYFRGRLLDLHHFLIFRDEWSAYWNEIEHYMIGPGRSQVTTAST</sequence>
<evidence type="ECO:0000313" key="2">
    <source>
        <dbReference type="Proteomes" id="UP000547510"/>
    </source>
</evidence>
<accession>A0A841CQZ3</accession>
<evidence type="ECO:0000313" key="1">
    <source>
        <dbReference type="EMBL" id="MBB5958548.1"/>
    </source>
</evidence>
<dbReference type="SUPFAM" id="SSF55729">
    <property type="entry name" value="Acyl-CoA N-acyltransferases (Nat)"/>
    <property type="match status" value="1"/>
</dbReference>
<dbReference type="InterPro" id="IPR016181">
    <property type="entry name" value="Acyl_CoA_acyltransferase"/>
</dbReference>